<dbReference type="Gene3D" id="3.40.50.12580">
    <property type="match status" value="1"/>
</dbReference>
<keyword evidence="1" id="KW-0808">Transferase</keyword>
<dbReference type="InterPro" id="IPR043148">
    <property type="entry name" value="TagF_C"/>
</dbReference>
<dbReference type="InterPro" id="IPR051612">
    <property type="entry name" value="Teichoic_Acid_Biosynth"/>
</dbReference>
<dbReference type="EMBL" id="CACRST010000011">
    <property type="protein sequence ID" value="VYS94866.1"/>
    <property type="molecule type" value="Genomic_DNA"/>
</dbReference>
<organism evidence="1">
    <name type="scientific">Blautia glucerasea</name>
    <dbReference type="NCBI Taxonomy" id="536633"/>
    <lineage>
        <taxon>Bacteria</taxon>
        <taxon>Bacillati</taxon>
        <taxon>Bacillota</taxon>
        <taxon>Clostridia</taxon>
        <taxon>Lachnospirales</taxon>
        <taxon>Lachnospiraceae</taxon>
        <taxon>Blautia</taxon>
    </lineage>
</organism>
<gene>
    <name evidence="1" type="ORF">BGLFYP119_01220</name>
</gene>
<dbReference type="GO" id="GO:0016020">
    <property type="term" value="C:membrane"/>
    <property type="evidence" value="ECO:0007669"/>
    <property type="project" value="InterPro"/>
</dbReference>
<dbReference type="AlphaFoldDB" id="A0A6N2SP22"/>
<evidence type="ECO:0000313" key="1">
    <source>
        <dbReference type="EMBL" id="VYS94866.1"/>
    </source>
</evidence>
<accession>A0A6N2SP22</accession>
<dbReference type="InterPro" id="IPR007554">
    <property type="entry name" value="Glycerophosphate_synth"/>
</dbReference>
<reference evidence="1" key="1">
    <citation type="submission" date="2019-11" db="EMBL/GenBank/DDBJ databases">
        <authorList>
            <person name="Feng L."/>
        </authorList>
    </citation>
    <scope>NUCLEOTIDE SEQUENCE</scope>
    <source>
        <strain evidence="1">BgluceraseaLFYP119</strain>
    </source>
</reference>
<dbReference type="RefSeq" id="WP_156353566.1">
    <property type="nucleotide sequence ID" value="NZ_CACRST010000011.1"/>
</dbReference>
<dbReference type="GO" id="GO:0047355">
    <property type="term" value="F:CDP-glycerol glycerophosphotransferase activity"/>
    <property type="evidence" value="ECO:0007669"/>
    <property type="project" value="InterPro"/>
</dbReference>
<dbReference type="SUPFAM" id="SSF53756">
    <property type="entry name" value="UDP-Glycosyltransferase/glycogen phosphorylase"/>
    <property type="match status" value="1"/>
</dbReference>
<dbReference type="Pfam" id="PF04464">
    <property type="entry name" value="Glyphos_transf"/>
    <property type="match status" value="1"/>
</dbReference>
<protein>
    <submittedName>
        <fullName evidence="1">CDP-Glycerol:Poly(Glycerophosphate) glycerophosphotransferase</fullName>
    </submittedName>
</protein>
<dbReference type="PANTHER" id="PTHR37316">
    <property type="entry name" value="TEICHOIC ACID GLYCEROL-PHOSPHATE PRIMASE"/>
    <property type="match status" value="1"/>
</dbReference>
<proteinExistence type="predicted"/>
<sequence>MSITNKKYPGFPLLNKCKGILNIKKAQSADSSLTLTIELPPAAQKDSTRFLIQKENDPTPEQLSFCPLEDSSFLLDLSPLKEEVTFGKKVTFCFFIECIQDEEKQLYALKEETPPSVLADRYRMFAQNLWLSPSPDVLPVEYVGIAAGKVNMEDFFCAALCSRNHYLELSHSCNLRSFKMPRGKLRICFDLETGNYEYTKTELAFRSKLASDAAAYDFETISTKRRGNMLRVTALLDLNKIQWKSLYWGVDVHLKDSITGNTGKVSITMNTPFRMFLKFLYNRSLPGEKNFFLFPYYTATRKLAFTYREKNPYDGLDIVFKEFLSMFLYRIAKPYWKKKHILLVCEKFSSMAQDNGYYFFKHCMDKNEEAYLKKNIYYIITKDSPDRSKLAPYKDHVLDFMSIRHMCYLLAADLIVSSDSRYHTYPLQSRHSVFNRDIKKIPFVFLQHGVIALKCVDNFYGKGQKGGCDLFVVSTNAEKKIIVDNFGYEPEEVINTGLPRWDVLKDNSQGKREILIMPTWRNWLDSVPDKDFEESDYFRSYMSLLNSRRLADILEKYDLEINFYLHAKFQEYSDQFQSKSHRIHLISFGEVAVNEMLMRCRMLITDYSSVCWDVLYQDKPSLFYQFDLDKYDEAHGSYLDMKTELFGDRAENEEQLLTLLEEQIKNDFRLKPQYEEMRKSYFQFKDQAHSRHICEEIKEKLL</sequence>
<name>A0A6N2SP22_9FIRM</name>
<dbReference type="PANTHER" id="PTHR37316:SF3">
    <property type="entry name" value="TEICHOIC ACID GLYCEROL-PHOSPHATE TRANSFERASE"/>
    <property type="match status" value="1"/>
</dbReference>